<gene>
    <name evidence="1" type="ORF">OPT61_g4708</name>
</gene>
<accession>A0ACC2ICZ8</accession>
<dbReference type="Proteomes" id="UP001153331">
    <property type="component" value="Unassembled WGS sequence"/>
</dbReference>
<evidence type="ECO:0000313" key="2">
    <source>
        <dbReference type="Proteomes" id="UP001153331"/>
    </source>
</evidence>
<protein>
    <submittedName>
        <fullName evidence="1">Uncharacterized protein</fullName>
    </submittedName>
</protein>
<reference evidence="1" key="1">
    <citation type="submission" date="2022-11" db="EMBL/GenBank/DDBJ databases">
        <title>Genome Sequence of Boeremia exigua.</title>
        <authorList>
            <person name="Buettner E."/>
        </authorList>
    </citation>
    <scope>NUCLEOTIDE SEQUENCE</scope>
    <source>
        <strain evidence="1">CU02</strain>
    </source>
</reference>
<evidence type="ECO:0000313" key="1">
    <source>
        <dbReference type="EMBL" id="KAJ8113085.1"/>
    </source>
</evidence>
<sequence>MYVYASAHDSVEEEGCAEDGGDEDADEDVVRGDADEGVVVHGGGGGASGDEVLLVYGCGAERFGYNGEDHGALVDGEFCAAQVVVGVAEHVVGFELAPLHFLQVKAPYDCHFGGVVVMIERGTIQSDACAVSVDGLAQQQLREAQATLEFERKSNPRFLEGSAKVNATRKETATSP</sequence>
<comment type="caution">
    <text evidence="1">The sequence shown here is derived from an EMBL/GenBank/DDBJ whole genome shotgun (WGS) entry which is preliminary data.</text>
</comment>
<proteinExistence type="predicted"/>
<keyword evidence="2" id="KW-1185">Reference proteome</keyword>
<dbReference type="EMBL" id="JAPHNI010000277">
    <property type="protein sequence ID" value="KAJ8113085.1"/>
    <property type="molecule type" value="Genomic_DNA"/>
</dbReference>
<organism evidence="1 2">
    <name type="scientific">Boeremia exigua</name>
    <dbReference type="NCBI Taxonomy" id="749465"/>
    <lineage>
        <taxon>Eukaryota</taxon>
        <taxon>Fungi</taxon>
        <taxon>Dikarya</taxon>
        <taxon>Ascomycota</taxon>
        <taxon>Pezizomycotina</taxon>
        <taxon>Dothideomycetes</taxon>
        <taxon>Pleosporomycetidae</taxon>
        <taxon>Pleosporales</taxon>
        <taxon>Pleosporineae</taxon>
        <taxon>Didymellaceae</taxon>
        <taxon>Boeremia</taxon>
    </lineage>
</organism>
<name>A0ACC2ICZ8_9PLEO</name>